<feature type="compositionally biased region" description="Basic residues" evidence="2">
    <location>
        <begin position="189"/>
        <end position="207"/>
    </location>
</feature>
<evidence type="ECO:0000256" key="2">
    <source>
        <dbReference type="SAM" id="MobiDB-lite"/>
    </source>
</evidence>
<feature type="region of interest" description="Disordered" evidence="2">
    <location>
        <begin position="701"/>
        <end position="818"/>
    </location>
</feature>
<feature type="compositionally biased region" description="Low complexity" evidence="2">
    <location>
        <begin position="763"/>
        <end position="775"/>
    </location>
</feature>
<dbReference type="InterPro" id="IPR026306">
    <property type="entry name" value="RSBN1/Dpy-2/CEP530"/>
</dbReference>
<feature type="compositionally biased region" description="Basic and acidic residues" evidence="2">
    <location>
        <begin position="891"/>
        <end position="906"/>
    </location>
</feature>
<name>A0AA88HS56_ARTSF</name>
<comment type="caution">
    <text evidence="3">The sequence shown here is derived from an EMBL/GenBank/DDBJ whole genome shotgun (WGS) entry which is preliminary data.</text>
</comment>
<comment type="similarity">
    <text evidence="1">Belongs to the round spermatid basic protein 1 family.</text>
</comment>
<dbReference type="PANTHER" id="PTHR13354:SF11">
    <property type="entry name" value="LYSINE-SPECIFIC DEMETHYLASE 9"/>
    <property type="match status" value="1"/>
</dbReference>
<sequence>MDGDIEKFQSFGDVNAPDGNVILEKGDDRFGSVFISPPFSDSEKFSDYPNFSPDGDTEKESYLNFESDTDKNLKEIGEVTSDIKDSKESASYNSVAEVITKPVEIYNEKSKDGIEEVGNETLLNIVKEEREEESSTEIIKKQEEERKLNFNLFENSMEIENVKKEKEEKINLAVTEQNQLKKKEERAHKDKRSSHDKRHSSHKSRHECRRCYERSKIRRANVGVQCRIDKSVKTDRGASHKDMDMRKLKYKQYMHIEVYPNGGASVVHMYQHEIAHLSEKETEELAKEFFQVVYAEDENGHAKHVMGIVHDAARYLPDLLDYMADNYPLLTVQNGAIGKTSDVETCTMASYREQVVNTYKCGTFRYGPLHTVSVVGTVPEEVGGYFPKLLSLLEQNVFLRLTMPWGSLSSVPMENPMESNDGPILWIRPGEQMIPTGETGKSPFKRKSRGANELRNLQYLPRATEAREILFEDRTRAHADHVGYGPDRQTTGAVGVLKAVYGGKDAPLSAAENRITKDVIAFHGADFDTVVEKLQLDLHEPPMSQCVGWLEDAKLNQLRREGVRYSRIQLLDNDIYFLPRNIVHQFRTVTAVTSIAWHVRLKMYHPDITKLVKEGKRNNNMQEVKEVLCRSGAIRYVSQSATHQNYDLPNSPVKLKTRVTKIENEDGDVTDYGVKKETDYKKEEGNEKKCVKFDEDVIKKEKKRERDSEKYQKDSRKHRDKKTESKHREEKSKYKEHKSVIASIINDDVRAIESSNSDKENEAASPPASSATPPSIKSPEVGNTSKENSVSEPCPEASKDIPRSDLNQYNATEQDELHVHQTDVNIVVTCDTGQNEWKNIVESEILVKSNSEVKMESTELDQLSLEDKSVCKINDVQIDLKDPNIVQCLKSERNTNKEDKVKDTKKSERKNKHSNKSERSCEKNDLTTKHDRTLPPEKRRNDEGVERIKKRMKFEGMENNNSRKEYQTPKKKDFKADIALRVNMSSSSGTGDLLGEIISGMQTKKSSDKAE</sequence>
<proteinExistence type="inferred from homology"/>
<evidence type="ECO:0000313" key="3">
    <source>
        <dbReference type="EMBL" id="KAK2710881.1"/>
    </source>
</evidence>
<protein>
    <recommendedName>
        <fullName evidence="5">Round spermatid basic protein 1-like protein</fullName>
    </recommendedName>
</protein>
<gene>
    <name evidence="3" type="ORF">QYM36_012151</name>
</gene>
<evidence type="ECO:0000313" key="4">
    <source>
        <dbReference type="Proteomes" id="UP001187531"/>
    </source>
</evidence>
<dbReference type="AlphaFoldDB" id="A0AA88HS56"/>
<feature type="compositionally biased region" description="Basic and acidic residues" evidence="2">
    <location>
        <begin position="179"/>
        <end position="188"/>
    </location>
</feature>
<feature type="region of interest" description="Disordered" evidence="2">
    <location>
        <begin position="175"/>
        <end position="207"/>
    </location>
</feature>
<keyword evidence="4" id="KW-1185">Reference proteome</keyword>
<reference evidence="3" key="1">
    <citation type="submission" date="2023-07" db="EMBL/GenBank/DDBJ databases">
        <title>Chromosome-level genome assembly of Artemia franciscana.</title>
        <authorList>
            <person name="Jo E."/>
        </authorList>
    </citation>
    <scope>NUCLEOTIDE SEQUENCE</scope>
    <source>
        <tissue evidence="3">Whole body</tissue>
    </source>
</reference>
<feature type="compositionally biased region" description="Basic and acidic residues" evidence="2">
    <location>
        <begin position="721"/>
        <end position="739"/>
    </location>
</feature>
<dbReference type="GO" id="GO:0005634">
    <property type="term" value="C:nucleus"/>
    <property type="evidence" value="ECO:0007669"/>
    <property type="project" value="InterPro"/>
</dbReference>
<dbReference type="Proteomes" id="UP001187531">
    <property type="component" value="Unassembled WGS sequence"/>
</dbReference>
<accession>A0AA88HS56</accession>
<feature type="compositionally biased region" description="Polar residues" evidence="2">
    <location>
        <begin position="781"/>
        <end position="791"/>
    </location>
</feature>
<dbReference type="EMBL" id="JAVRJZ010000016">
    <property type="protein sequence ID" value="KAK2710881.1"/>
    <property type="molecule type" value="Genomic_DNA"/>
</dbReference>
<feature type="compositionally biased region" description="Basic and acidic residues" evidence="2">
    <location>
        <begin position="701"/>
        <end position="714"/>
    </location>
</feature>
<feature type="region of interest" description="Disordered" evidence="2">
    <location>
        <begin position="891"/>
        <end position="970"/>
    </location>
</feature>
<dbReference type="PANTHER" id="PTHR13354">
    <property type="entry name" value="ROUND SPERMATID BASIC PROTEIN 1"/>
    <property type="match status" value="1"/>
</dbReference>
<feature type="compositionally biased region" description="Basic and acidic residues" evidence="2">
    <location>
        <begin position="747"/>
        <end position="762"/>
    </location>
</feature>
<evidence type="ECO:0000256" key="1">
    <source>
        <dbReference type="ARBA" id="ARBA00010560"/>
    </source>
</evidence>
<evidence type="ECO:0008006" key="5">
    <source>
        <dbReference type="Google" id="ProtNLM"/>
    </source>
</evidence>
<organism evidence="3 4">
    <name type="scientific">Artemia franciscana</name>
    <name type="common">Brine shrimp</name>
    <name type="synonym">Artemia sanfranciscana</name>
    <dbReference type="NCBI Taxonomy" id="6661"/>
    <lineage>
        <taxon>Eukaryota</taxon>
        <taxon>Metazoa</taxon>
        <taxon>Ecdysozoa</taxon>
        <taxon>Arthropoda</taxon>
        <taxon>Crustacea</taxon>
        <taxon>Branchiopoda</taxon>
        <taxon>Anostraca</taxon>
        <taxon>Artemiidae</taxon>
        <taxon>Artemia</taxon>
    </lineage>
</organism>
<feature type="compositionally biased region" description="Basic and acidic residues" evidence="2">
    <location>
        <begin position="915"/>
        <end position="970"/>
    </location>
</feature>